<protein>
    <submittedName>
        <fullName evidence="2">Uncharacterized protein</fullName>
    </submittedName>
</protein>
<accession>A0A2L1IWU4</accession>
<feature type="region of interest" description="Disordered" evidence="1">
    <location>
        <begin position="1"/>
        <end position="20"/>
    </location>
</feature>
<organism evidence="2 3">
    <name type="scientific">Mycobacterium phage Cuke</name>
    <dbReference type="NCBI Taxonomy" id="2079417"/>
    <lineage>
        <taxon>Viruses</taxon>
        <taxon>Duplodnaviria</taxon>
        <taxon>Heunggongvirae</taxon>
        <taxon>Uroviricota</taxon>
        <taxon>Caudoviricetes</taxon>
        <taxon>Cukevirus</taxon>
        <taxon>Cukevirus cuke</taxon>
    </lineage>
</organism>
<reference evidence="3" key="1">
    <citation type="submission" date="2018-01" db="EMBL/GenBank/DDBJ databases">
        <authorList>
            <person name="Gaut B.S."/>
            <person name="Morton B.R."/>
            <person name="Clegg M.T."/>
            <person name="Duvall M.R."/>
        </authorList>
    </citation>
    <scope>NUCLEOTIDE SEQUENCE [LARGE SCALE GENOMIC DNA]</scope>
</reference>
<evidence type="ECO:0000313" key="2">
    <source>
        <dbReference type="EMBL" id="AVD99680.1"/>
    </source>
</evidence>
<dbReference type="EMBL" id="MG757156">
    <property type="protein sequence ID" value="AVD99680.1"/>
    <property type="molecule type" value="Genomic_DNA"/>
</dbReference>
<evidence type="ECO:0000313" key="3">
    <source>
        <dbReference type="Proteomes" id="UP000240246"/>
    </source>
</evidence>
<name>A0A2L1IWU4_9CAUD</name>
<evidence type="ECO:0000256" key="1">
    <source>
        <dbReference type="SAM" id="MobiDB-lite"/>
    </source>
</evidence>
<keyword evidence="3" id="KW-1185">Reference proteome</keyword>
<proteinExistence type="predicted"/>
<sequence>MAAKRTKSIQAERVSSTSKLQQKTLQNAYRHGMTWDDSEVSLLVNGIQKDQTTFDMAMNLGRSYYSVQGARAHVRFAMDHIAVLRKAAK</sequence>
<dbReference type="Proteomes" id="UP000240246">
    <property type="component" value="Segment"/>
</dbReference>
<gene>
    <name evidence="2" type="ORF">SEA_CUKE_62</name>
</gene>